<keyword evidence="1" id="KW-1185">Reference proteome</keyword>
<proteinExistence type="predicted"/>
<reference evidence="2" key="1">
    <citation type="submission" date="2025-08" db="UniProtKB">
        <authorList>
            <consortium name="RefSeq"/>
        </authorList>
    </citation>
    <scope>IDENTIFICATION</scope>
</reference>
<evidence type="ECO:0000313" key="2">
    <source>
        <dbReference type="RefSeq" id="XP_045142530.1"/>
    </source>
</evidence>
<sequence>MHQLRAQPVKAPEPAEDENKPELLAHELLGGLAQAQPYGLGQFVVGESGNKVGPQQLSWSSLRKFGPGSHSCHVCSNRHGLIRKYSLTMCRQCFRQYAKDTGFIQLD</sequence>
<gene>
    <name evidence="2" type="primary">LOC115868260</name>
</gene>
<evidence type="ECO:0000313" key="1">
    <source>
        <dbReference type="Proteomes" id="UP000694863"/>
    </source>
</evidence>
<dbReference type="Proteomes" id="UP000694863">
    <property type="component" value="Unplaced"/>
</dbReference>
<accession>A0AC55CSQ7</accession>
<organism evidence="1 2">
    <name type="scientific">Echinops telfairi</name>
    <name type="common">Lesser hedgehog tenrec</name>
    <dbReference type="NCBI Taxonomy" id="9371"/>
    <lineage>
        <taxon>Eukaryota</taxon>
        <taxon>Metazoa</taxon>
        <taxon>Chordata</taxon>
        <taxon>Craniata</taxon>
        <taxon>Vertebrata</taxon>
        <taxon>Euteleostomi</taxon>
        <taxon>Mammalia</taxon>
        <taxon>Eutheria</taxon>
        <taxon>Afrotheria</taxon>
        <taxon>Tenrecidae</taxon>
        <taxon>Tenrecinae</taxon>
        <taxon>Echinops</taxon>
    </lineage>
</organism>
<dbReference type="RefSeq" id="XP_045142530.1">
    <property type="nucleotide sequence ID" value="XM_045286595.1"/>
</dbReference>
<protein>
    <submittedName>
        <fullName evidence="2">40S ribosomal protein S29-like</fullName>
    </submittedName>
</protein>
<name>A0AC55CSQ7_ECHTE</name>